<feature type="transmembrane region" description="Helical" evidence="1">
    <location>
        <begin position="43"/>
        <end position="64"/>
    </location>
</feature>
<proteinExistence type="predicted"/>
<dbReference type="HOGENOM" id="CLU_1896517_0_0_1"/>
<protein>
    <submittedName>
        <fullName evidence="2">Uncharacterized protein</fullName>
    </submittedName>
</protein>
<organism evidence="2 3">
    <name type="scientific">Jaapia argillacea MUCL 33604</name>
    <dbReference type="NCBI Taxonomy" id="933084"/>
    <lineage>
        <taxon>Eukaryota</taxon>
        <taxon>Fungi</taxon>
        <taxon>Dikarya</taxon>
        <taxon>Basidiomycota</taxon>
        <taxon>Agaricomycotina</taxon>
        <taxon>Agaricomycetes</taxon>
        <taxon>Agaricomycetidae</taxon>
        <taxon>Jaapiales</taxon>
        <taxon>Jaapiaceae</taxon>
        <taxon>Jaapia</taxon>
    </lineage>
</organism>
<keyword evidence="1" id="KW-0472">Membrane</keyword>
<dbReference type="EMBL" id="KL197711">
    <property type="protein sequence ID" value="KDQ62114.1"/>
    <property type="molecule type" value="Genomic_DNA"/>
</dbReference>
<accession>A0A067Q558</accession>
<gene>
    <name evidence="2" type="ORF">JAAARDRAFT_203329</name>
</gene>
<keyword evidence="1" id="KW-1133">Transmembrane helix</keyword>
<keyword evidence="3" id="KW-1185">Reference proteome</keyword>
<dbReference type="AlphaFoldDB" id="A0A067Q558"/>
<evidence type="ECO:0000313" key="3">
    <source>
        <dbReference type="Proteomes" id="UP000027265"/>
    </source>
</evidence>
<evidence type="ECO:0000256" key="1">
    <source>
        <dbReference type="SAM" id="Phobius"/>
    </source>
</evidence>
<dbReference type="InParanoid" id="A0A067Q558"/>
<name>A0A067Q558_9AGAM</name>
<keyword evidence="1" id="KW-0812">Transmembrane</keyword>
<dbReference type="Proteomes" id="UP000027265">
    <property type="component" value="Unassembled WGS sequence"/>
</dbReference>
<evidence type="ECO:0000313" key="2">
    <source>
        <dbReference type="EMBL" id="KDQ62114.1"/>
    </source>
</evidence>
<sequence>MDDTHEYKPVALTGRNKGLSNSNSLPCVPNPPTCSIVHPYPTIMHILTAPIVLLLTLLATITASEATAIDLTSRQTGCLIVDPIPNSCAIPTCPAGYKLISDFACPVGAMCCPKGVVFKCCPITVPPGAQICGI</sequence>
<reference evidence="3" key="1">
    <citation type="journal article" date="2014" name="Proc. Natl. Acad. Sci. U.S.A.">
        <title>Extensive sampling of basidiomycete genomes demonstrates inadequacy of the white-rot/brown-rot paradigm for wood decay fungi.</title>
        <authorList>
            <person name="Riley R."/>
            <person name="Salamov A.A."/>
            <person name="Brown D.W."/>
            <person name="Nagy L.G."/>
            <person name="Floudas D."/>
            <person name="Held B.W."/>
            <person name="Levasseur A."/>
            <person name="Lombard V."/>
            <person name="Morin E."/>
            <person name="Otillar R."/>
            <person name="Lindquist E.A."/>
            <person name="Sun H."/>
            <person name="LaButti K.M."/>
            <person name="Schmutz J."/>
            <person name="Jabbour D."/>
            <person name="Luo H."/>
            <person name="Baker S.E."/>
            <person name="Pisabarro A.G."/>
            <person name="Walton J.D."/>
            <person name="Blanchette R.A."/>
            <person name="Henrissat B."/>
            <person name="Martin F."/>
            <person name="Cullen D."/>
            <person name="Hibbett D.S."/>
            <person name="Grigoriev I.V."/>
        </authorList>
    </citation>
    <scope>NUCLEOTIDE SEQUENCE [LARGE SCALE GENOMIC DNA]</scope>
    <source>
        <strain evidence="3">MUCL 33604</strain>
    </source>
</reference>